<dbReference type="SUPFAM" id="SSF52058">
    <property type="entry name" value="L domain-like"/>
    <property type="match status" value="2"/>
</dbReference>
<dbReference type="Gene3D" id="3.80.10.10">
    <property type="entry name" value="Ribonuclease Inhibitor"/>
    <property type="match status" value="2"/>
</dbReference>
<keyword evidence="1" id="KW-0433">Leucine-rich repeat</keyword>
<evidence type="ECO:0000313" key="4">
    <source>
        <dbReference type="EMBL" id="CAH1429531.1"/>
    </source>
</evidence>
<dbReference type="GO" id="GO:0006952">
    <property type="term" value="P:defense response"/>
    <property type="evidence" value="ECO:0007669"/>
    <property type="project" value="UniProtKB-ARBA"/>
</dbReference>
<dbReference type="SMART" id="SM00369">
    <property type="entry name" value="LRR_TYP"/>
    <property type="match status" value="4"/>
</dbReference>
<dbReference type="AlphaFoldDB" id="A0AAU9MR60"/>
<organism evidence="4 5">
    <name type="scientific">Lactuca virosa</name>
    <dbReference type="NCBI Taxonomy" id="75947"/>
    <lineage>
        <taxon>Eukaryota</taxon>
        <taxon>Viridiplantae</taxon>
        <taxon>Streptophyta</taxon>
        <taxon>Embryophyta</taxon>
        <taxon>Tracheophyta</taxon>
        <taxon>Spermatophyta</taxon>
        <taxon>Magnoliopsida</taxon>
        <taxon>eudicotyledons</taxon>
        <taxon>Gunneridae</taxon>
        <taxon>Pentapetalae</taxon>
        <taxon>asterids</taxon>
        <taxon>campanulids</taxon>
        <taxon>Asterales</taxon>
        <taxon>Asteraceae</taxon>
        <taxon>Cichorioideae</taxon>
        <taxon>Cichorieae</taxon>
        <taxon>Lactucinae</taxon>
        <taxon>Lactuca</taxon>
    </lineage>
</organism>
<dbReference type="Proteomes" id="UP001157418">
    <property type="component" value="Unassembled WGS sequence"/>
</dbReference>
<accession>A0AAU9MR60</accession>
<dbReference type="GO" id="GO:0051707">
    <property type="term" value="P:response to other organism"/>
    <property type="evidence" value="ECO:0007669"/>
    <property type="project" value="UniProtKB-ARBA"/>
</dbReference>
<evidence type="ECO:0000256" key="2">
    <source>
        <dbReference type="ARBA" id="ARBA00022737"/>
    </source>
</evidence>
<proteinExistence type="predicted"/>
<comment type="caution">
    <text evidence="4">The sequence shown here is derived from an EMBL/GenBank/DDBJ whole genome shotgun (WGS) entry which is preliminary data.</text>
</comment>
<dbReference type="Pfam" id="PF00560">
    <property type="entry name" value="LRR_1"/>
    <property type="match status" value="1"/>
</dbReference>
<dbReference type="PANTHER" id="PTHR45752:SF195">
    <property type="entry name" value="LEUCINE-RICH REPEAT (LRR) FAMILY PROTEIN-RELATED"/>
    <property type="match status" value="1"/>
</dbReference>
<protein>
    <recommendedName>
        <fullName evidence="3">Disease resistance R13L4/SHOC-2-like LRR domain-containing protein</fullName>
    </recommendedName>
</protein>
<dbReference type="PROSITE" id="PS51450">
    <property type="entry name" value="LRR"/>
    <property type="match status" value="1"/>
</dbReference>
<dbReference type="EMBL" id="CAKMRJ010002852">
    <property type="protein sequence ID" value="CAH1429531.1"/>
    <property type="molecule type" value="Genomic_DNA"/>
</dbReference>
<name>A0AAU9MR60_9ASTR</name>
<dbReference type="InterPro" id="IPR050715">
    <property type="entry name" value="LRR-SigEffector_domain"/>
</dbReference>
<keyword evidence="5" id="KW-1185">Reference proteome</keyword>
<dbReference type="Pfam" id="PF23598">
    <property type="entry name" value="LRR_14"/>
    <property type="match status" value="1"/>
</dbReference>
<gene>
    <name evidence="4" type="ORF">LVIROSA_LOCUS16385</name>
</gene>
<dbReference type="InterPro" id="IPR032675">
    <property type="entry name" value="LRR_dom_sf"/>
</dbReference>
<feature type="domain" description="Disease resistance R13L4/SHOC-2-like LRR" evidence="3">
    <location>
        <begin position="461"/>
        <end position="567"/>
    </location>
</feature>
<evidence type="ECO:0000256" key="1">
    <source>
        <dbReference type="ARBA" id="ARBA00022614"/>
    </source>
</evidence>
<sequence>MKELSLLDVSMGSLDARKSDYFFRNSNSNKFPNALRYLCWNHYPFMSLPMTLHADNLVSLYMTESKIVQLWEGGERKVLKKLRFLDLSYSMLRTLDLGLTPYIETLNLKGCTNLEEVHMIGGCLKLITIDLSFSTLTTLDLGLVPNIELLDLRNCSGLIELHMPSRSLNLKSTKLKNSKLRTLDIGLSPNFEHLDLRNCLDLEEIHLANGCQKLTSLDISCSKLRKIDIGLTPNLERLDLKNCYSLVELNVADDSLKKLVYLGLSGCLRFRSFIFHIEDDTSHTEENTSCAEDDASCSEDESLEIGPLAELHLTAISIHGCPFHPESNLPKLQFTCLYEEDTPLFTRNLEKLISIGLCVCTNLDTFSRSICGLQSLRKLKLEGNILEVPKNLDQLECLEELDLSNTKIKHLPDNICMLKRLKSLKLRSCRFLEKLPKDLGRLECLEELTLTCGKIKDLPDSICMLKRLESLELYDCSCLEKLPKDIGRLECLKKLTVSYAQIKDLPDSICMLNKLESLELSYCWLLMKLPEDLGQLECLENLSLKGCKFLQDIPSIIRKMKGLKNLNLCNCIQVKTLPEELGDRQCLEQLDIEGTCIRRLPQSMFLLKGLIIYGLRGVLQSSGFTSEIQTSEYGMFCYVKV</sequence>
<keyword evidence="2" id="KW-0677">Repeat</keyword>
<dbReference type="PANTHER" id="PTHR45752">
    <property type="entry name" value="LEUCINE-RICH REPEAT-CONTAINING"/>
    <property type="match status" value="1"/>
</dbReference>
<dbReference type="InterPro" id="IPR003591">
    <property type="entry name" value="Leu-rich_rpt_typical-subtyp"/>
</dbReference>
<reference evidence="4 5" key="1">
    <citation type="submission" date="2022-01" db="EMBL/GenBank/DDBJ databases">
        <authorList>
            <person name="Xiong W."/>
            <person name="Schranz E."/>
        </authorList>
    </citation>
    <scope>NUCLEOTIDE SEQUENCE [LARGE SCALE GENOMIC DNA]</scope>
</reference>
<evidence type="ECO:0000259" key="3">
    <source>
        <dbReference type="Pfam" id="PF23598"/>
    </source>
</evidence>
<dbReference type="InterPro" id="IPR055414">
    <property type="entry name" value="LRR_R13L4/SHOC2-like"/>
</dbReference>
<evidence type="ECO:0000313" key="5">
    <source>
        <dbReference type="Proteomes" id="UP001157418"/>
    </source>
</evidence>
<dbReference type="InterPro" id="IPR001611">
    <property type="entry name" value="Leu-rich_rpt"/>
</dbReference>